<keyword evidence="6" id="KW-0539">Nucleus</keyword>
<evidence type="ECO:0000256" key="5">
    <source>
        <dbReference type="ARBA" id="ARBA00023204"/>
    </source>
</evidence>
<feature type="compositionally biased region" description="Basic and acidic residues" evidence="8">
    <location>
        <begin position="788"/>
        <end position="822"/>
    </location>
</feature>
<feature type="compositionally biased region" description="Basic and acidic residues" evidence="8">
    <location>
        <begin position="836"/>
        <end position="876"/>
    </location>
</feature>
<dbReference type="Proteomes" id="UP000008311">
    <property type="component" value="Unassembled WGS sequence"/>
</dbReference>
<reference evidence="10" key="1">
    <citation type="journal article" date="2010" name="Nat. Biotechnol.">
        <title>Draft genome sequence of the oilseed species Ricinus communis.</title>
        <authorList>
            <person name="Chan A.P."/>
            <person name="Crabtree J."/>
            <person name="Zhao Q."/>
            <person name="Lorenzi H."/>
            <person name="Orvis J."/>
            <person name="Puiu D."/>
            <person name="Melake-Berhan A."/>
            <person name="Jones K.M."/>
            <person name="Redman J."/>
            <person name="Chen G."/>
            <person name="Cahoon E.B."/>
            <person name="Gedil M."/>
            <person name="Stanke M."/>
            <person name="Haas B.J."/>
            <person name="Wortman J.R."/>
            <person name="Fraser-Liggett C.M."/>
            <person name="Ravel J."/>
            <person name="Rabinowicz P.D."/>
        </authorList>
    </citation>
    <scope>NUCLEOTIDE SEQUENCE [LARGE SCALE GENOMIC DNA]</scope>
    <source>
        <strain evidence="10">cv. Hale</strain>
    </source>
</reference>
<dbReference type="SUPFAM" id="SSF48371">
    <property type="entry name" value="ARM repeat"/>
    <property type="match status" value="1"/>
</dbReference>
<feature type="compositionally biased region" description="Low complexity" evidence="8">
    <location>
        <begin position="454"/>
        <end position="471"/>
    </location>
</feature>
<dbReference type="SUPFAM" id="SSF63748">
    <property type="entry name" value="Tudor/PWWP/MBT"/>
    <property type="match status" value="1"/>
</dbReference>
<feature type="region of interest" description="Disordered" evidence="8">
    <location>
        <begin position="280"/>
        <end position="665"/>
    </location>
</feature>
<proteinExistence type="predicted"/>
<feature type="compositionally biased region" description="Basic and acidic residues" evidence="8">
    <location>
        <begin position="525"/>
        <end position="550"/>
    </location>
</feature>
<evidence type="ECO:0000256" key="1">
    <source>
        <dbReference type="ARBA" id="ARBA00004123"/>
    </source>
</evidence>
<feature type="compositionally biased region" description="Basic and acidic residues" evidence="8">
    <location>
        <begin position="315"/>
        <end position="324"/>
    </location>
</feature>
<feature type="compositionally biased region" description="Low complexity" evidence="8">
    <location>
        <begin position="823"/>
        <end position="832"/>
    </location>
</feature>
<feature type="compositionally biased region" description="Basic and acidic residues" evidence="8">
    <location>
        <begin position="483"/>
        <end position="512"/>
    </location>
</feature>
<feature type="compositionally biased region" description="Basic and acidic residues" evidence="8">
    <location>
        <begin position="633"/>
        <end position="665"/>
    </location>
</feature>
<dbReference type="GO" id="GO:0051301">
    <property type="term" value="P:cell division"/>
    <property type="evidence" value="ECO:0007669"/>
    <property type="project" value="UniProtKB-KW"/>
</dbReference>
<protein>
    <submittedName>
        <fullName evidence="9">Nucleic acid binding protein, putative</fullName>
    </submittedName>
</protein>
<dbReference type="STRING" id="3988.B9RNW7"/>
<dbReference type="CDD" id="cd20404">
    <property type="entry name" value="Tudor_Agenet_AtEML-like"/>
    <property type="match status" value="1"/>
</dbReference>
<keyword evidence="3" id="KW-0227">DNA damage</keyword>
<name>B9RNW7_RICCO</name>
<dbReference type="PANTHER" id="PTHR12663:SF3">
    <property type="entry name" value="SISTER CHROMATID COHESION PROTEIN PDS5 HOMOLOG C"/>
    <property type="match status" value="1"/>
</dbReference>
<evidence type="ECO:0000256" key="2">
    <source>
        <dbReference type="ARBA" id="ARBA00022618"/>
    </source>
</evidence>
<keyword evidence="5" id="KW-0234">DNA repair</keyword>
<dbReference type="Pfam" id="PF20168">
    <property type="entry name" value="PDS5"/>
    <property type="match status" value="1"/>
</dbReference>
<feature type="compositionally biased region" description="Polar residues" evidence="8">
    <location>
        <begin position="888"/>
        <end position="898"/>
    </location>
</feature>
<dbReference type="GO" id="GO:0035825">
    <property type="term" value="P:homologous recombination"/>
    <property type="evidence" value="ECO:0007669"/>
    <property type="project" value="UniProtKB-ARBA"/>
</dbReference>
<feature type="compositionally biased region" description="Acidic residues" evidence="8">
    <location>
        <begin position="914"/>
        <end position="926"/>
    </location>
</feature>
<keyword evidence="10" id="KW-1185">Reference proteome</keyword>
<feature type="compositionally biased region" description="Basic and acidic residues" evidence="8">
    <location>
        <begin position="339"/>
        <end position="359"/>
    </location>
</feature>
<feature type="compositionally biased region" description="Low complexity" evidence="8">
    <location>
        <begin position="581"/>
        <end position="590"/>
    </location>
</feature>
<gene>
    <name evidence="9" type="ORF">RCOM_0921600</name>
</gene>
<feature type="compositionally biased region" description="Polar residues" evidence="8">
    <location>
        <begin position="326"/>
        <end position="337"/>
    </location>
</feature>
<keyword evidence="2" id="KW-0132">Cell division</keyword>
<dbReference type="EMBL" id="EQ973791">
    <property type="protein sequence ID" value="EEF46885.1"/>
    <property type="molecule type" value="Genomic_DNA"/>
</dbReference>
<dbReference type="GO" id="GO:0005634">
    <property type="term" value="C:nucleus"/>
    <property type="evidence" value="ECO:0000318"/>
    <property type="project" value="GO_Central"/>
</dbReference>
<comment type="subcellular location">
    <subcellularLocation>
        <location evidence="1">Nucleus</location>
    </subcellularLocation>
</comment>
<feature type="compositionally biased region" description="Basic and acidic residues" evidence="8">
    <location>
        <begin position="605"/>
        <end position="625"/>
    </location>
</feature>
<keyword evidence="7" id="KW-0131">Cell cycle</keyword>
<feature type="compositionally biased region" description="Acidic residues" evidence="8">
    <location>
        <begin position="722"/>
        <end position="733"/>
    </location>
</feature>
<dbReference type="InterPro" id="IPR016024">
    <property type="entry name" value="ARM-type_fold"/>
</dbReference>
<feature type="compositionally biased region" description="Polar residues" evidence="8">
    <location>
        <begin position="360"/>
        <end position="371"/>
    </location>
</feature>
<dbReference type="PANTHER" id="PTHR12663">
    <property type="entry name" value="ANDROGEN INDUCED INHIBITOR OF PROLIFERATION AS3 / PDS5-RELATED"/>
    <property type="match status" value="1"/>
</dbReference>
<evidence type="ECO:0000256" key="3">
    <source>
        <dbReference type="ARBA" id="ARBA00022763"/>
    </source>
</evidence>
<sequence>MSSSDKELEQQLMEAGNKLLNPPPSVDELLPLLDQVENCLSKVEQSPTASMKSALSPSQNALVADPLFRHSDIDVKVAVASCISEITRITAPDAPYDDDQMKDVFQLIVSSFENLADKSSRSYGKRTSILETVAKVRSCVVMLDLECDALIIEMFQHFLSAIRDCHPENVFSSMETIMTLVLEESEEISPELLSPLLASAKKGNEEVLPVARKLGEKVLESCAAKVKPYLQHAVTSLCISLDDYSDIVGSICQEMSGSVEQNDHAADENKADVEIVPEADSFKQADPINDKSPKSVVSNGAAQVGEDDSLADSCSLKKKDDGDRANQLTGGVETPSNAEPDKLDVEKAVIEESKPEQASKSRGRKVNSSTKLAEPSESFQIGAEEEAQKLLDAKPPSKDVPSSPRQEASTDEALSLDIKQEIDSSQPSSPKAQEGEIKNEADGSQPSSPKAQEGESMSVASPSGSGSLPEESLSKKAGRLKRKDSLIKDLEPSAEDVPRKASEGTSDSETKPNKRSARKGPARISNEEKAPAGISNEEKAPARISNEERAPMATDVSQKESGPTDESEEKPLKQPSKKADSSSNNGDGSSLNQPEDKKQRSRGKSTSEKKLSKSSTKDYDKEKVSSPKSAAKSTKDLHLLEETPKTDTKRKRASDSKKASGEKDYDSDLVGLRVKVWWPHDRAFYDGVIRNYDPVKKKHEVAYDDGEVEILNLKRQRWEFIEDDGTPDEEEEVDSRSLDVASERPPKKKAKTIPNRSSKLGKVDASPVRGGGGSSSKPKSAVTKSGQKSKEVGKTDSKSLDDPKAIKKVEDDSVGKTKDKSGIKSTGISSKTASKLKIDDVSTSKTGKFKEDGSKTPKSSKSKDETRKTGKSKQDTPKVTPSAKGKSPKTSGKSNVNGTGKLKSGASKGKETEETGENSTDSDEPQESMKGKSLSSTKRQGSEGKSGKKRRRA</sequence>
<dbReference type="Gene3D" id="2.30.30.140">
    <property type="match status" value="1"/>
</dbReference>
<evidence type="ECO:0000313" key="9">
    <source>
        <dbReference type="EMBL" id="EEF46885.1"/>
    </source>
</evidence>
<feature type="compositionally biased region" description="Basic and acidic residues" evidence="8">
    <location>
        <begin position="569"/>
        <end position="580"/>
    </location>
</feature>
<dbReference type="AlphaFoldDB" id="B9RNW7"/>
<dbReference type="FunCoup" id="B9RNW7">
    <property type="interactions" value="1902"/>
</dbReference>
<evidence type="ECO:0000256" key="4">
    <source>
        <dbReference type="ARBA" id="ARBA00022776"/>
    </source>
</evidence>
<feature type="region of interest" description="Disordered" evidence="8">
    <location>
        <begin position="722"/>
        <end position="953"/>
    </location>
</feature>
<feature type="compositionally biased region" description="Basic and acidic residues" evidence="8">
    <location>
        <begin position="386"/>
        <end position="397"/>
    </location>
</feature>
<evidence type="ECO:0000256" key="8">
    <source>
        <dbReference type="SAM" id="MobiDB-lite"/>
    </source>
</evidence>
<keyword evidence="4" id="KW-0498">Mitosis</keyword>
<dbReference type="GO" id="GO:0006281">
    <property type="term" value="P:DNA repair"/>
    <property type="evidence" value="ECO:0007669"/>
    <property type="project" value="UniProtKB-KW"/>
</dbReference>
<dbReference type="eggNOG" id="KOG1525">
    <property type="taxonomic scope" value="Eukaryota"/>
</dbReference>
<dbReference type="InterPro" id="IPR039776">
    <property type="entry name" value="Pds5"/>
</dbReference>
<accession>B9RNW7</accession>
<feature type="compositionally biased region" description="Basic and acidic residues" evidence="8">
    <location>
        <begin position="280"/>
        <end position="293"/>
    </location>
</feature>
<feature type="compositionally biased region" description="Basic and acidic residues" evidence="8">
    <location>
        <begin position="734"/>
        <end position="745"/>
    </location>
</feature>
<evidence type="ECO:0000256" key="6">
    <source>
        <dbReference type="ARBA" id="ARBA00023242"/>
    </source>
</evidence>
<dbReference type="GO" id="GO:0000785">
    <property type="term" value="C:chromatin"/>
    <property type="evidence" value="ECO:0000318"/>
    <property type="project" value="GO_Central"/>
</dbReference>
<evidence type="ECO:0000313" key="10">
    <source>
        <dbReference type="Proteomes" id="UP000008311"/>
    </source>
</evidence>
<dbReference type="GO" id="GO:0007064">
    <property type="term" value="P:mitotic sister chromatid cohesion"/>
    <property type="evidence" value="ECO:0000318"/>
    <property type="project" value="GO_Central"/>
</dbReference>
<organism evidence="9 10">
    <name type="scientific">Ricinus communis</name>
    <name type="common">Castor bean</name>
    <dbReference type="NCBI Taxonomy" id="3988"/>
    <lineage>
        <taxon>Eukaryota</taxon>
        <taxon>Viridiplantae</taxon>
        <taxon>Streptophyta</taxon>
        <taxon>Embryophyta</taxon>
        <taxon>Tracheophyta</taxon>
        <taxon>Spermatophyta</taxon>
        <taxon>Magnoliopsida</taxon>
        <taxon>eudicotyledons</taxon>
        <taxon>Gunneridae</taxon>
        <taxon>Pentapetalae</taxon>
        <taxon>rosids</taxon>
        <taxon>fabids</taxon>
        <taxon>Malpighiales</taxon>
        <taxon>Euphorbiaceae</taxon>
        <taxon>Acalyphoideae</taxon>
        <taxon>Acalypheae</taxon>
        <taxon>Ricinus</taxon>
    </lineage>
</organism>
<dbReference type="InParanoid" id="B9RNW7"/>
<evidence type="ECO:0000256" key="7">
    <source>
        <dbReference type="ARBA" id="ARBA00023306"/>
    </source>
</evidence>
<dbReference type="GO" id="GO:0140670">
    <property type="term" value="F:cohesin unloader activity"/>
    <property type="evidence" value="ECO:0000318"/>
    <property type="project" value="GO_Central"/>
</dbReference>